<keyword evidence="9" id="KW-1185">Reference proteome</keyword>
<name>A0A5C6BSM7_9PLAN</name>
<dbReference type="EMBL" id="SJPP01000001">
    <property type="protein sequence ID" value="TWU14431.1"/>
    <property type="molecule type" value="Genomic_DNA"/>
</dbReference>
<dbReference type="Gene3D" id="3.40.980.10">
    <property type="entry name" value="MoaB/Mog-like domain"/>
    <property type="match status" value="1"/>
</dbReference>
<keyword evidence="5 6" id="KW-0501">Molybdenum cofactor biosynthesis</keyword>
<evidence type="ECO:0000256" key="5">
    <source>
        <dbReference type="ARBA" id="ARBA00023150"/>
    </source>
</evidence>
<evidence type="ECO:0000259" key="7">
    <source>
        <dbReference type="SMART" id="SM00852"/>
    </source>
</evidence>
<sequence>MSENQNQSLEGHAAHAREAAKTGVLGFAVVTLSDTRTADNDKSGQYLHSAIAAAGHRIVQYAVVKDEPADVAAQLQSALDDPEVAIIVTNGGTGIATRDTAYESVVGMLEKQLDGFGELFRMLSYEEIGAAAMLSRAVAGIAAGCVIFSLPGSTKAVQLGMEKLILPQAGHLYYELHKDGGTG</sequence>
<accession>A0A5C6BSM7</accession>
<dbReference type="PIRSF" id="PIRSF006443">
    <property type="entry name" value="MoaB"/>
    <property type="match status" value="1"/>
</dbReference>
<dbReference type="NCBIfam" id="TIGR00177">
    <property type="entry name" value="molyb_syn"/>
    <property type="match status" value="1"/>
</dbReference>
<dbReference type="PANTHER" id="PTHR43232:SF2">
    <property type="entry name" value="MOLYBDENUM COFACTOR BIOSYNTHESIS PROTEIN B"/>
    <property type="match status" value="1"/>
</dbReference>
<comment type="pathway">
    <text evidence="2 6">Cofactor biosynthesis; molybdopterin biosynthesis.</text>
</comment>
<feature type="domain" description="MoaB/Mog" evidence="7">
    <location>
        <begin position="28"/>
        <end position="172"/>
    </location>
</feature>
<dbReference type="InterPro" id="IPR008284">
    <property type="entry name" value="MoCF_biosynth_CS"/>
</dbReference>
<evidence type="ECO:0000256" key="2">
    <source>
        <dbReference type="ARBA" id="ARBA00005046"/>
    </source>
</evidence>
<gene>
    <name evidence="8" type="primary">moaB</name>
    <name evidence="8" type="ORF">CA54_32770</name>
</gene>
<comment type="function">
    <text evidence="1 6">May be involved in the biosynthesis of molybdopterin.</text>
</comment>
<dbReference type="Proteomes" id="UP000320735">
    <property type="component" value="Unassembled WGS sequence"/>
</dbReference>
<evidence type="ECO:0000313" key="9">
    <source>
        <dbReference type="Proteomes" id="UP000320735"/>
    </source>
</evidence>
<dbReference type="InterPro" id="IPR001453">
    <property type="entry name" value="MoaB/Mog_dom"/>
</dbReference>
<dbReference type="InterPro" id="IPR012245">
    <property type="entry name" value="MoaB"/>
</dbReference>
<dbReference type="GO" id="GO:0005829">
    <property type="term" value="C:cytosol"/>
    <property type="evidence" value="ECO:0007669"/>
    <property type="project" value="TreeGrafter"/>
</dbReference>
<comment type="similarity">
    <text evidence="3 6">Belongs to the MoaB/Mog family.</text>
</comment>
<reference evidence="8 9" key="1">
    <citation type="submission" date="2019-02" db="EMBL/GenBank/DDBJ databases">
        <title>Deep-cultivation of Planctomycetes and their phenomic and genomic characterization uncovers novel biology.</title>
        <authorList>
            <person name="Wiegand S."/>
            <person name="Jogler M."/>
            <person name="Boedeker C."/>
            <person name="Pinto D."/>
            <person name="Vollmers J."/>
            <person name="Rivas-Marin E."/>
            <person name="Kohn T."/>
            <person name="Peeters S.H."/>
            <person name="Heuer A."/>
            <person name="Rast P."/>
            <person name="Oberbeckmann S."/>
            <person name="Bunk B."/>
            <person name="Jeske O."/>
            <person name="Meyerdierks A."/>
            <person name="Storesund J.E."/>
            <person name="Kallscheuer N."/>
            <person name="Luecker S."/>
            <person name="Lage O.M."/>
            <person name="Pohl T."/>
            <person name="Merkel B.J."/>
            <person name="Hornburger P."/>
            <person name="Mueller R.-W."/>
            <person name="Bruemmer F."/>
            <person name="Labrenz M."/>
            <person name="Spormann A.M."/>
            <person name="Op Den Camp H."/>
            <person name="Overmann J."/>
            <person name="Amann R."/>
            <person name="Jetten M.S.M."/>
            <person name="Mascher T."/>
            <person name="Medema M.H."/>
            <person name="Devos D.P."/>
            <person name="Kaster A.-K."/>
            <person name="Ovreas L."/>
            <person name="Rohde M."/>
            <person name="Galperin M.Y."/>
            <person name="Jogler C."/>
        </authorList>
    </citation>
    <scope>NUCLEOTIDE SEQUENCE [LARGE SCALE GENOMIC DNA]</scope>
    <source>
        <strain evidence="8 9">CA54</strain>
    </source>
</reference>
<evidence type="ECO:0000256" key="1">
    <source>
        <dbReference type="ARBA" id="ARBA00003487"/>
    </source>
</evidence>
<evidence type="ECO:0000256" key="3">
    <source>
        <dbReference type="ARBA" id="ARBA00006112"/>
    </source>
</evidence>
<dbReference type="FunFam" id="3.40.980.10:FF:000006">
    <property type="entry name" value="Molybdenum cofactor biosynthesis protein B"/>
    <property type="match status" value="1"/>
</dbReference>
<dbReference type="PANTHER" id="PTHR43232">
    <property type="entry name" value="MOLYBDENUM COFACTOR BIOSYNTHESIS PROTEIN B"/>
    <property type="match status" value="1"/>
</dbReference>
<dbReference type="SUPFAM" id="SSF53218">
    <property type="entry name" value="Molybdenum cofactor biosynthesis proteins"/>
    <property type="match status" value="1"/>
</dbReference>
<dbReference type="CDD" id="cd00886">
    <property type="entry name" value="MogA_MoaB"/>
    <property type="match status" value="1"/>
</dbReference>
<dbReference type="InterPro" id="IPR036425">
    <property type="entry name" value="MoaB/Mog-like_dom_sf"/>
</dbReference>
<dbReference type="RefSeq" id="WP_146371739.1">
    <property type="nucleotide sequence ID" value="NZ_SJPP01000001.1"/>
</dbReference>
<dbReference type="AlphaFoldDB" id="A0A5C6BSM7"/>
<dbReference type="UniPathway" id="UPA00344"/>
<evidence type="ECO:0000256" key="6">
    <source>
        <dbReference type="PIRNR" id="PIRNR006443"/>
    </source>
</evidence>
<dbReference type="PROSITE" id="PS01078">
    <property type="entry name" value="MOCF_BIOSYNTHESIS_1"/>
    <property type="match status" value="1"/>
</dbReference>
<dbReference type="SMART" id="SM00852">
    <property type="entry name" value="MoCF_biosynth"/>
    <property type="match status" value="1"/>
</dbReference>
<protein>
    <recommendedName>
        <fullName evidence="4 6">Molybdenum cofactor biosynthesis protein B</fullName>
    </recommendedName>
</protein>
<dbReference type="Pfam" id="PF00994">
    <property type="entry name" value="MoCF_biosynth"/>
    <property type="match status" value="1"/>
</dbReference>
<evidence type="ECO:0000313" key="8">
    <source>
        <dbReference type="EMBL" id="TWU14431.1"/>
    </source>
</evidence>
<dbReference type="GO" id="GO:0006777">
    <property type="term" value="P:Mo-molybdopterin cofactor biosynthetic process"/>
    <property type="evidence" value="ECO:0007669"/>
    <property type="project" value="UniProtKB-UniRule"/>
</dbReference>
<dbReference type="OrthoDB" id="9784492at2"/>
<organism evidence="8 9">
    <name type="scientific">Symmachiella macrocystis</name>
    <dbReference type="NCBI Taxonomy" id="2527985"/>
    <lineage>
        <taxon>Bacteria</taxon>
        <taxon>Pseudomonadati</taxon>
        <taxon>Planctomycetota</taxon>
        <taxon>Planctomycetia</taxon>
        <taxon>Planctomycetales</taxon>
        <taxon>Planctomycetaceae</taxon>
        <taxon>Symmachiella</taxon>
    </lineage>
</organism>
<comment type="caution">
    <text evidence="8">The sequence shown here is derived from an EMBL/GenBank/DDBJ whole genome shotgun (WGS) entry which is preliminary data.</text>
</comment>
<evidence type="ECO:0000256" key="4">
    <source>
        <dbReference type="ARBA" id="ARBA00015262"/>
    </source>
</evidence>
<proteinExistence type="inferred from homology"/>